<keyword evidence="1" id="KW-0472">Membrane</keyword>
<feature type="transmembrane region" description="Helical" evidence="1">
    <location>
        <begin position="21"/>
        <end position="42"/>
    </location>
</feature>
<reference evidence="2" key="1">
    <citation type="submission" date="2021-01" db="EMBL/GenBank/DDBJ databases">
        <authorList>
            <person name="Zhong Y.L."/>
        </authorList>
    </citation>
    <scope>NUCLEOTIDE SEQUENCE</scope>
    <source>
        <strain evidence="2">KCTC 23302</strain>
    </source>
</reference>
<keyword evidence="3" id="KW-1185">Reference proteome</keyword>
<dbReference type="AlphaFoldDB" id="A0A937D9C2"/>
<keyword evidence="1" id="KW-1133">Transmembrane helix</keyword>
<proteinExistence type="predicted"/>
<organism evidence="2 3">
    <name type="scientific">Aquimarina mytili</name>
    <dbReference type="NCBI Taxonomy" id="874423"/>
    <lineage>
        <taxon>Bacteria</taxon>
        <taxon>Pseudomonadati</taxon>
        <taxon>Bacteroidota</taxon>
        <taxon>Flavobacteriia</taxon>
        <taxon>Flavobacteriales</taxon>
        <taxon>Flavobacteriaceae</taxon>
        <taxon>Aquimarina</taxon>
    </lineage>
</organism>
<evidence type="ECO:0000313" key="2">
    <source>
        <dbReference type="EMBL" id="MBL0684925.1"/>
    </source>
</evidence>
<keyword evidence="1" id="KW-0812">Transmembrane</keyword>
<dbReference type="EMBL" id="JAERQJ010000006">
    <property type="protein sequence ID" value="MBL0684925.1"/>
    <property type="molecule type" value="Genomic_DNA"/>
</dbReference>
<protein>
    <submittedName>
        <fullName evidence="2">Uncharacterized protein</fullName>
    </submittedName>
</protein>
<name>A0A937D9C2_9FLAO</name>
<evidence type="ECO:0000256" key="1">
    <source>
        <dbReference type="SAM" id="Phobius"/>
    </source>
</evidence>
<dbReference type="InterPro" id="IPR045749">
    <property type="entry name" value="DUF6090"/>
</dbReference>
<sequence>MLRTLRKIRQKLLNDGSIKKYLAYAIGEILLVVIGILIALQLNNWNQNRSNNNVEIQYYKAIKDQLKEDLNSLKSEIDYNKNYLGEFSYAKDIIINNDQSKINTLGTITLEMIRYSDFRRKSNVYQTLVNSSEVKLLKNKNVVQKLQSLEEMYIYINRLESTHLSVILSQIVPEIKKTIRISPFKVEDHEAIYSYQFQNNFDLLIGLMKEKEDLYKQAENEIISTISFIDQELTDKK</sequence>
<dbReference type="Proteomes" id="UP000651057">
    <property type="component" value="Unassembled WGS sequence"/>
</dbReference>
<gene>
    <name evidence="2" type="ORF">JJQ60_15455</name>
</gene>
<evidence type="ECO:0000313" key="3">
    <source>
        <dbReference type="Proteomes" id="UP000651057"/>
    </source>
</evidence>
<dbReference type="RefSeq" id="WP_201922177.1">
    <property type="nucleotide sequence ID" value="NZ_BAABAX010000014.1"/>
</dbReference>
<comment type="caution">
    <text evidence="2">The sequence shown here is derived from an EMBL/GenBank/DDBJ whole genome shotgun (WGS) entry which is preliminary data.</text>
</comment>
<accession>A0A937D9C2</accession>
<dbReference type="Pfam" id="PF19578">
    <property type="entry name" value="DUF6090"/>
    <property type="match status" value="1"/>
</dbReference>